<keyword evidence="2" id="KW-1185">Reference proteome</keyword>
<dbReference type="RefSeq" id="WP_382220199.1">
    <property type="nucleotide sequence ID" value="NZ_JBHTCA010000003.1"/>
</dbReference>
<reference evidence="2" key="1">
    <citation type="journal article" date="2019" name="Int. J. Syst. Evol. Microbiol.">
        <title>The Global Catalogue of Microorganisms (GCM) 10K type strain sequencing project: providing services to taxonomists for standard genome sequencing and annotation.</title>
        <authorList>
            <consortium name="The Broad Institute Genomics Platform"/>
            <consortium name="The Broad Institute Genome Sequencing Center for Infectious Disease"/>
            <person name="Wu L."/>
            <person name="Ma J."/>
        </authorList>
    </citation>
    <scope>NUCLEOTIDE SEQUENCE [LARGE SCALE GENOMIC DNA]</scope>
    <source>
        <strain evidence="2">CGMCC 1.12371</strain>
    </source>
</reference>
<dbReference type="Proteomes" id="UP001596501">
    <property type="component" value="Unassembled WGS sequence"/>
</dbReference>
<gene>
    <name evidence="1" type="ORF">ACFQPB_04755</name>
</gene>
<dbReference type="EMBL" id="JBHTCA010000003">
    <property type="protein sequence ID" value="MFC7408161.1"/>
    <property type="molecule type" value="Genomic_DNA"/>
</dbReference>
<accession>A0ABW2QFB1</accession>
<organism evidence="1 2">
    <name type="scientific">Hydrogenophaga atypica</name>
    <dbReference type="NCBI Taxonomy" id="249409"/>
    <lineage>
        <taxon>Bacteria</taxon>
        <taxon>Pseudomonadati</taxon>
        <taxon>Pseudomonadota</taxon>
        <taxon>Betaproteobacteria</taxon>
        <taxon>Burkholderiales</taxon>
        <taxon>Comamonadaceae</taxon>
        <taxon>Hydrogenophaga</taxon>
    </lineage>
</organism>
<dbReference type="Pfam" id="PF13711">
    <property type="entry name" value="DUF4160"/>
    <property type="match status" value="1"/>
</dbReference>
<proteinExistence type="predicted"/>
<evidence type="ECO:0000313" key="1">
    <source>
        <dbReference type="EMBL" id="MFC7408161.1"/>
    </source>
</evidence>
<protein>
    <submittedName>
        <fullName evidence="1">DUF4160 domain-containing protein</fullName>
    </submittedName>
</protein>
<sequence length="80" mass="9223">MPVVLRHKGFRFFFYSNEGHPREALHIHVRSAEGEAKFWLSPTVLLADSVGFDAKTLRELHGVVIDNADLIERAWHEHFA</sequence>
<dbReference type="InterPro" id="IPR025427">
    <property type="entry name" value="DUF4160"/>
</dbReference>
<comment type="caution">
    <text evidence="1">The sequence shown here is derived from an EMBL/GenBank/DDBJ whole genome shotgun (WGS) entry which is preliminary data.</text>
</comment>
<evidence type="ECO:0000313" key="2">
    <source>
        <dbReference type="Proteomes" id="UP001596501"/>
    </source>
</evidence>
<name>A0ABW2QFB1_9BURK</name>